<dbReference type="GO" id="GO:0046872">
    <property type="term" value="F:metal ion binding"/>
    <property type="evidence" value="ECO:0007669"/>
    <property type="project" value="InterPro"/>
</dbReference>
<proteinExistence type="inferred from homology"/>
<dbReference type="PROSITE" id="PS50237">
    <property type="entry name" value="HECT"/>
    <property type="match status" value="1"/>
</dbReference>
<evidence type="ECO:0000256" key="5">
    <source>
        <dbReference type="ARBA" id="ARBA00022737"/>
    </source>
</evidence>
<dbReference type="InterPro" id="IPR010606">
    <property type="entry name" value="Mib_Herc2"/>
</dbReference>
<dbReference type="InterPro" id="IPR045322">
    <property type="entry name" value="HECTD1/TRIP12-like"/>
</dbReference>
<feature type="region of interest" description="Disordered" evidence="11">
    <location>
        <begin position="236"/>
        <end position="255"/>
    </location>
</feature>
<evidence type="ECO:0000259" key="12">
    <source>
        <dbReference type="PROSITE" id="PS50237"/>
    </source>
</evidence>
<dbReference type="Gene3D" id="3.90.1750.10">
    <property type="entry name" value="Hect, E3 ligase catalytic domains"/>
    <property type="match status" value="2"/>
</dbReference>
<evidence type="ECO:0000256" key="2">
    <source>
        <dbReference type="ARBA" id="ARBA00004906"/>
    </source>
</evidence>
<protein>
    <recommendedName>
        <fullName evidence="10">E3 ubiquitin-protein ligase</fullName>
        <ecNumber evidence="10">2.3.2.26</ecNumber>
    </recommendedName>
</protein>
<comment type="pathway">
    <text evidence="2 10">Protein modification; protein ubiquitination.</text>
</comment>
<dbReference type="EMBL" id="CAJPEV010000039">
    <property type="protein sequence ID" value="CAG0879355.1"/>
    <property type="molecule type" value="Genomic_DNA"/>
</dbReference>
<dbReference type="PANTHER" id="PTHR45670:SF1">
    <property type="entry name" value="E3 UBIQUITIN-PROTEIN LIGASE HECTD1"/>
    <property type="match status" value="1"/>
</dbReference>
<dbReference type="Gene3D" id="1.25.10.10">
    <property type="entry name" value="Leucine-rich Repeat Variant"/>
    <property type="match status" value="1"/>
</dbReference>
<dbReference type="OrthoDB" id="412600at2759"/>
<feature type="region of interest" description="Disordered" evidence="11">
    <location>
        <begin position="1544"/>
        <end position="1615"/>
    </location>
</feature>
<dbReference type="Gene3D" id="2.30.30.40">
    <property type="entry name" value="SH3 Domains"/>
    <property type="match status" value="1"/>
</dbReference>
<evidence type="ECO:0000256" key="3">
    <source>
        <dbReference type="ARBA" id="ARBA00006331"/>
    </source>
</evidence>
<keyword evidence="15" id="KW-1185">Reference proteome</keyword>
<dbReference type="FunFam" id="3.30.2410.10:FF:000007">
    <property type="entry name" value="Putative E3 ubiquitin-protein ligase HECTD1"/>
    <property type="match status" value="1"/>
</dbReference>
<comment type="catalytic activity">
    <reaction evidence="1 10">
        <text>S-ubiquitinyl-[E2 ubiquitin-conjugating enzyme]-L-cysteine + [acceptor protein]-L-lysine = [E2 ubiquitin-conjugating enzyme]-L-cysteine + N(6)-ubiquitinyl-[acceptor protein]-L-lysine.</text>
        <dbReference type="EC" id="2.3.2.26"/>
    </reaction>
</comment>
<feature type="region of interest" description="Disordered" evidence="11">
    <location>
        <begin position="1492"/>
        <end position="1514"/>
    </location>
</feature>
<dbReference type="FunFam" id="2.30.30.40:FF:000085">
    <property type="entry name" value="E3 ubiquitin-protein ligase HECTD1 isoform X1"/>
    <property type="match status" value="1"/>
</dbReference>
<evidence type="ECO:0000256" key="11">
    <source>
        <dbReference type="SAM" id="MobiDB-lite"/>
    </source>
</evidence>
<dbReference type="FunFam" id="1.25.10.10:FF:000051">
    <property type="entry name" value="E3 ubiquitin-protein ligase HECTD1 isoform X1"/>
    <property type="match status" value="1"/>
</dbReference>
<dbReference type="InterPro" id="IPR036770">
    <property type="entry name" value="Ankyrin_rpt-contain_sf"/>
</dbReference>
<feature type="compositionally biased region" description="Polar residues" evidence="11">
    <location>
        <begin position="1267"/>
        <end position="1276"/>
    </location>
</feature>
<name>A0A7R8X6C8_9CRUS</name>
<dbReference type="InterPro" id="IPR037252">
    <property type="entry name" value="Mib_Herc2_sf"/>
</dbReference>
<dbReference type="Gene3D" id="3.30.2160.10">
    <property type="entry name" value="Hect, E3 ligase catalytic domain"/>
    <property type="match status" value="1"/>
</dbReference>
<feature type="region of interest" description="Disordered" evidence="11">
    <location>
        <begin position="1248"/>
        <end position="1279"/>
    </location>
</feature>
<dbReference type="InterPro" id="IPR016024">
    <property type="entry name" value="ARM-type_fold"/>
</dbReference>
<dbReference type="PROSITE" id="PS51416">
    <property type="entry name" value="MIB_HERC2"/>
    <property type="match status" value="1"/>
</dbReference>
<dbReference type="GO" id="GO:0009966">
    <property type="term" value="P:regulation of signal transduction"/>
    <property type="evidence" value="ECO:0007669"/>
    <property type="project" value="UniProtKB-ARBA"/>
</dbReference>
<dbReference type="GO" id="GO:0016607">
    <property type="term" value="C:nuclear speck"/>
    <property type="evidence" value="ECO:0007669"/>
    <property type="project" value="TreeGrafter"/>
</dbReference>
<dbReference type="SUPFAM" id="SSF48371">
    <property type="entry name" value="ARM repeat"/>
    <property type="match status" value="1"/>
</dbReference>
<dbReference type="SUPFAM" id="SSF56204">
    <property type="entry name" value="Hect, E3 ligase catalytic domain"/>
    <property type="match status" value="1"/>
</dbReference>
<comment type="similarity">
    <text evidence="3 10">Belongs to the UPL family. K-HECT subfamily.</text>
</comment>
<dbReference type="FunFam" id="1.25.40.20:FF:000033">
    <property type="entry name" value="E3 ubiquitin-protein ligase HECTD1 isoform X2"/>
    <property type="match status" value="1"/>
</dbReference>
<feature type="compositionally biased region" description="Polar residues" evidence="11">
    <location>
        <begin position="1596"/>
        <end position="1615"/>
    </location>
</feature>
<dbReference type="SUPFAM" id="SSF159034">
    <property type="entry name" value="Mib/herc2 domain-like"/>
    <property type="match status" value="1"/>
</dbReference>
<dbReference type="Pfam" id="PF12796">
    <property type="entry name" value="Ank_2"/>
    <property type="match status" value="1"/>
</dbReference>
<evidence type="ECO:0000256" key="7">
    <source>
        <dbReference type="ARBA" id="ARBA00023043"/>
    </source>
</evidence>
<feature type="region of interest" description="Disordered" evidence="11">
    <location>
        <begin position="439"/>
        <end position="460"/>
    </location>
</feature>
<evidence type="ECO:0000259" key="13">
    <source>
        <dbReference type="PROSITE" id="PS51416"/>
    </source>
</evidence>
<keyword evidence="4 10" id="KW-0808">Transferase</keyword>
<dbReference type="PROSITE" id="PS50297">
    <property type="entry name" value="ANK_REP_REGION"/>
    <property type="match status" value="2"/>
</dbReference>
<accession>A0A7R8X6C8</accession>
<dbReference type="InterPro" id="IPR011989">
    <property type="entry name" value="ARM-like"/>
</dbReference>
<feature type="active site" description="Glycyl thioester intermediate" evidence="9">
    <location>
        <position position="2512"/>
    </location>
</feature>
<dbReference type="GO" id="GO:0061630">
    <property type="term" value="F:ubiquitin protein ligase activity"/>
    <property type="evidence" value="ECO:0007669"/>
    <property type="project" value="UniProtKB-UniRule"/>
</dbReference>
<comment type="function">
    <text evidence="10">E3 ubiquitin-protein ligase which accepts ubiquitin from an E2 ubiquitin-conjugating enzyme in the form of a thioester and then directly transfers the ubiquitin to targeted substrates.</text>
</comment>
<gene>
    <name evidence="14" type="ORF">DSTB1V02_LOCUS547</name>
</gene>
<evidence type="ECO:0000256" key="10">
    <source>
        <dbReference type="RuleBase" id="RU369009"/>
    </source>
</evidence>
<evidence type="ECO:0000256" key="4">
    <source>
        <dbReference type="ARBA" id="ARBA00022679"/>
    </source>
</evidence>
<feature type="repeat" description="ANK" evidence="8">
    <location>
        <begin position="411"/>
        <end position="443"/>
    </location>
</feature>
<dbReference type="UniPathway" id="UPA00143"/>
<evidence type="ECO:0000256" key="6">
    <source>
        <dbReference type="ARBA" id="ARBA00022786"/>
    </source>
</evidence>
<dbReference type="InterPro" id="IPR002110">
    <property type="entry name" value="Ankyrin_rpt"/>
</dbReference>
<feature type="repeat" description="ANK" evidence="8">
    <location>
        <begin position="380"/>
        <end position="412"/>
    </location>
</feature>
<evidence type="ECO:0000256" key="8">
    <source>
        <dbReference type="PROSITE-ProRule" id="PRU00023"/>
    </source>
</evidence>
<dbReference type="EC" id="2.3.2.26" evidence="10"/>
<dbReference type="InterPro" id="IPR035983">
    <property type="entry name" value="Hect_E3_ubiquitin_ligase"/>
</dbReference>
<dbReference type="PANTHER" id="PTHR45670">
    <property type="entry name" value="E3 UBIQUITIN-PROTEIN LIGASE TRIP12"/>
    <property type="match status" value="1"/>
</dbReference>
<dbReference type="InterPro" id="IPR000569">
    <property type="entry name" value="HECT_dom"/>
</dbReference>
<evidence type="ECO:0000256" key="1">
    <source>
        <dbReference type="ARBA" id="ARBA00000885"/>
    </source>
</evidence>
<organism evidence="14">
    <name type="scientific">Darwinula stevensoni</name>
    <dbReference type="NCBI Taxonomy" id="69355"/>
    <lineage>
        <taxon>Eukaryota</taxon>
        <taxon>Metazoa</taxon>
        <taxon>Ecdysozoa</taxon>
        <taxon>Arthropoda</taxon>
        <taxon>Crustacea</taxon>
        <taxon>Oligostraca</taxon>
        <taxon>Ostracoda</taxon>
        <taxon>Podocopa</taxon>
        <taxon>Podocopida</taxon>
        <taxon>Darwinulocopina</taxon>
        <taxon>Darwinuloidea</taxon>
        <taxon>Darwinulidae</taxon>
        <taxon>Darwinula</taxon>
    </lineage>
</organism>
<dbReference type="Gene3D" id="3.30.2410.10">
    <property type="entry name" value="Hect, E3 ligase catalytic domain"/>
    <property type="match status" value="1"/>
</dbReference>
<evidence type="ECO:0000256" key="9">
    <source>
        <dbReference type="PROSITE-ProRule" id="PRU00104"/>
    </source>
</evidence>
<dbReference type="Proteomes" id="UP000677054">
    <property type="component" value="Unassembled WGS sequence"/>
</dbReference>
<dbReference type="GO" id="GO:0043161">
    <property type="term" value="P:proteasome-mediated ubiquitin-dependent protein catabolic process"/>
    <property type="evidence" value="ECO:0007669"/>
    <property type="project" value="TreeGrafter"/>
</dbReference>
<feature type="region of interest" description="Disordered" evidence="11">
    <location>
        <begin position="1765"/>
        <end position="1795"/>
    </location>
</feature>
<keyword evidence="7 8" id="KW-0040">ANK repeat</keyword>
<evidence type="ECO:0000313" key="15">
    <source>
        <dbReference type="Proteomes" id="UP000677054"/>
    </source>
</evidence>
<keyword evidence="6 9" id="KW-0833">Ubl conjugation pathway</keyword>
<dbReference type="GO" id="GO:0070534">
    <property type="term" value="P:protein K63-linked ubiquitination"/>
    <property type="evidence" value="ECO:0007669"/>
    <property type="project" value="TreeGrafter"/>
</dbReference>
<dbReference type="Gene3D" id="1.25.40.20">
    <property type="entry name" value="Ankyrin repeat-containing domain"/>
    <property type="match status" value="1"/>
</dbReference>
<feature type="domain" description="HECT" evidence="12">
    <location>
        <begin position="2086"/>
        <end position="2543"/>
    </location>
</feature>
<feature type="compositionally biased region" description="Basic and acidic residues" evidence="11">
    <location>
        <begin position="1577"/>
        <end position="1590"/>
    </location>
</feature>
<dbReference type="Pfam" id="PF06701">
    <property type="entry name" value="MIB_HERC2"/>
    <property type="match status" value="1"/>
</dbReference>
<evidence type="ECO:0000313" key="14">
    <source>
        <dbReference type="EMBL" id="CAD7240526.1"/>
    </source>
</evidence>
<feature type="domain" description="MIB/HERC2" evidence="13">
    <location>
        <begin position="1146"/>
        <end position="1218"/>
    </location>
</feature>
<dbReference type="SUPFAM" id="SSF48403">
    <property type="entry name" value="Ankyrin repeat"/>
    <property type="match status" value="1"/>
</dbReference>
<dbReference type="SMART" id="SM00248">
    <property type="entry name" value="ANK"/>
    <property type="match status" value="3"/>
</dbReference>
<dbReference type="CDD" id="cd00078">
    <property type="entry name" value="HECTc"/>
    <property type="match status" value="1"/>
</dbReference>
<reference evidence="14" key="1">
    <citation type="submission" date="2020-11" db="EMBL/GenBank/DDBJ databases">
        <authorList>
            <person name="Tran Van P."/>
        </authorList>
    </citation>
    <scope>NUCLEOTIDE SEQUENCE</scope>
</reference>
<dbReference type="SMART" id="SM00119">
    <property type="entry name" value="HECTc"/>
    <property type="match status" value="1"/>
</dbReference>
<dbReference type="EMBL" id="LR899556">
    <property type="protein sequence ID" value="CAD7240526.1"/>
    <property type="molecule type" value="Genomic_DNA"/>
</dbReference>
<keyword evidence="5" id="KW-0677">Repeat</keyword>
<dbReference type="Pfam" id="PF00632">
    <property type="entry name" value="HECT"/>
    <property type="match status" value="1"/>
</dbReference>
<sequence length="2543" mass="279716">MAEVDPETLLEWLNMGQGDERDMQLIALEQLCMLLLMSDNVDRCFERIFLDECAPDNVLEVTARAITYYLDVSAECTRRIVAVDGAIKAMCNRLVVVDVSQRTSKDLAEQCIKVLELICTREAGAVFEAGGLSCVLSFIRDNGHLVHKDTLHSAMAVVSRLCGKMEPQDPSLSSCVESLSTLLKHEDSHVADGALRCFASLADRFTRRGCDPAPLAAHGLVNELLARLSRAAQGTSQNVSVSGTPGGGGEGKSSSPSVSTIISLLSTLCRGSPSITHDLLRSELPDAIEVALQGDERCVLDTMRLVDLLLVLLFEGRKALPKSTSGISAVASRLSSLRRMDSAGDRTHRQLIDCIRSKDTDALVDAIDQGGVEVNFMDDVGQTLLNWASAFGTQEMVEFLCERGADVNKGQRSSSLHYAACFGRPQIAKVLLRYGANPDLRDEDGKTPLDKARERNDEGHREVAAILQSPGEWMIPVEEKGKKFPGEGEILESDSGEPKGDPEMAPIYLQHLLPTFCHTLHATMIQSIRKASFGLIRKMIYYIQSPLLLEMVTDEAYGADFATLLVEVIATILDNEEDEDGHSLALKTIEDLMRKAQEVFLDHFARLGLFSKVFALAGPPEDGITATEKEEITPEEKEQEDAKEVVLGQAYTWRDWCIARGRDCLYIWSDAAALELSNGSNGWFRFILDGKLATMYSSGSPEGGSDSSENRGEFLEKLQRARSQVKGNMPSKPILSSPSATKIQVGNWTLSSKKEGELLVHNADGQQVTILREDLPGFIFESNRGTKHSFIAETSLGPEFSAGWSGRRSKKFRSKVEALRIRVKGQANNIYERYFRIAQSKPRGVVATLGSIVAHIELSCHKQESREKCTEWQGILKEALSDLTEILRDERVMSAFELHTSGIIPALTRLLVGDEVLRDSRRGHKLIRKRTAVFKKCFSERMESDGSVINPGAALVKKLVAVLESIEKLPVYIYDSPGSGYGLQVLTRRLRFRLERAPGDSELFDRSGRSLKMEPLATVEQLERYLLKMVAKQWYDFDRSTFNFVKMVREGRAPVFTHQQDFDENGIIYWIGTNGKTSYEWVNPGQYGLVVITSSDGRNLPYGRLEDILSRDPSALNYVITSGVLDFMKGKAAKEAEANLRRQRRVLKGQIKYMLPGARVIRGVDWKWRDQDGNPPGEGTITGELHNGWIDVAWDHGGSNSYRMGAEGKYDLKLAPGYEVEGALPHPLPPDGEGQFLQRLAKVLDRGTTVKADGSSGSGTGTVLTSRKASSTSSLPDATAPSVAAAISCSAATGSVASTEQAASSDNLSAKEAAEMVAERVLSLARSEAMATDESQHPRRTTTVATVHAAAESGLPVMASGDGASKTRGGHVSMTQSELEAIMEAMSLAEAHLDELEDQNLGLLTSVSQAMEALSNVSSLASSIVASSAPTPVTHSRHLPPRKRMLYSHSLKSNLAATNAMCSLPSIDPPATKEEVYNDKNLALARAAADFGRTRHHARREHPLQPRKACIPESSILRKLEKEESSLKPPPPPIGVPVSVPEVTVESATGESDSSEPNVPPVSLSVKVPTGSEATADDEKLQGDESKDGSRPPNPISVSAPNLSGNEQSASGSTSSLLETFSALLGRSSNIGSPGSTSASNGTSNFFPRGPNSVTSLVRLALSSSNFTGGFLSTAQSYPSLSVPGACQNMAASGAPTVVPSSTTATNPQTSLSQALTMSLTSTSSDSEQYEDCLDFRLGKKRSWDDEFVLKRHFSALIPAFDPRPGRTNVNQTTDIDIPPPGQESCKGPGEMHHEQDLVPQPKLHLVLKGPTIPGVDDVEVPLRHSEWTIFNAVQRLVQASSHGSRQEKLRRVWEPTYTIVYREKKESEELRSRSGSVALDSDNNPVMILSRPHQHLPHFQPLPQVPSSSIESPRHACSVEEVLHLLRHVYVLTEFTETKSYIGSTKDSSILKVAGEDFQSKKIMNKLVQQVQDPLVLSCDALPEWCHELTYTCPMLFPFETRLLYFSCTAFGASRSIVWLQNQRDAALERHRSTAGTMGSSMASRRDDPHEFRLGRLKHERVKVPRRKEDLFLWAEQIMTFHASRKSILEVEFVGEEGTGLGPTLEFYALVAAEFQRRDIGMWLCDEDHIQSAMSPTSLILGEEEKPPGFYIQRPGGLFPAPLLQDSPACDRACRLLRFFGIFLAKVLQDSRLIDFPFSRPFLKLLCQGDVSSAIKDRLLIGGRSRDGTPHRVCDDPMTSSLISECSDKEALLDPPTGSQDDDDIPWYAGILTKEDLHEIDPLRARFLDQLGELGAQRRQILNDNSLSQEDKTNLLQNLALPLSENGDRSSSPLVHLDDLCLTFQYSPPSRVFGYESADLKPGGEDLYVTLENVEEYVDCIVDFCLNRGIRRQLDAFYEGFNLVFPVERLGAFSPEEIRLMVCGDQQPHWTRQDLLTYTEPKLGFTRESPGFLHLVNVLFGMSGEERKAFLQFTTGCSSLPPGGLANLYPRLTIVRKVDAGDGSYPSVNTCVHYLKLPDYSSEEILRERLLAATREKGFHLN</sequence>
<dbReference type="PROSITE" id="PS50088">
    <property type="entry name" value="ANK_REPEAT"/>
    <property type="match status" value="2"/>
</dbReference>